<evidence type="ECO:0000256" key="4">
    <source>
        <dbReference type="PROSITE-ProRule" id="PRU00679"/>
    </source>
</evidence>
<evidence type="ECO:0000259" key="6">
    <source>
        <dbReference type="Pfam" id="PF18716"/>
    </source>
</evidence>
<reference evidence="7" key="1">
    <citation type="submission" date="2021-02" db="EMBL/GenBank/DDBJ databases">
        <title>First Annotated Genome of the Yellow-green Alga Tribonema minus.</title>
        <authorList>
            <person name="Mahan K.M."/>
        </authorList>
    </citation>
    <scope>NUCLEOTIDE SEQUENCE</scope>
    <source>
        <strain evidence="7">UTEX B ZZ1240</strain>
    </source>
</reference>
<feature type="domain" description="Vms1-associating treble clef" evidence="6">
    <location>
        <begin position="444"/>
        <end position="483"/>
    </location>
</feature>
<proteinExistence type="inferred from homology"/>
<dbReference type="PANTHER" id="PTHR10819:SF3">
    <property type="entry name" value="PHOSPHOTRIESTERASE-RELATED PROTEIN"/>
    <property type="match status" value="1"/>
</dbReference>
<dbReference type="Pfam" id="PF02126">
    <property type="entry name" value="PTE"/>
    <property type="match status" value="1"/>
</dbReference>
<gene>
    <name evidence="7" type="ORF">JKP88DRAFT_352399</name>
</gene>
<evidence type="ECO:0000313" key="7">
    <source>
        <dbReference type="EMBL" id="KAG5191218.1"/>
    </source>
</evidence>
<comment type="caution">
    <text evidence="7">The sequence shown here is derived from an EMBL/GenBank/DDBJ whole genome shotgun (WGS) entry which is preliminary data.</text>
</comment>
<feature type="region of interest" description="Disordered" evidence="5">
    <location>
        <begin position="325"/>
        <end position="367"/>
    </location>
</feature>
<keyword evidence="8" id="KW-1185">Reference proteome</keyword>
<dbReference type="Gene3D" id="3.20.20.140">
    <property type="entry name" value="Metal-dependent hydrolases"/>
    <property type="match status" value="2"/>
</dbReference>
<dbReference type="PROSITE" id="PS51347">
    <property type="entry name" value="PHOSPHOTRIESTERASE_2"/>
    <property type="match status" value="1"/>
</dbReference>
<comment type="similarity">
    <text evidence="4">Belongs to the metallo-dependent hydrolases superfamily. Phosphotriesterase family.</text>
</comment>
<evidence type="ECO:0000313" key="8">
    <source>
        <dbReference type="Proteomes" id="UP000664859"/>
    </source>
</evidence>
<dbReference type="Proteomes" id="UP000664859">
    <property type="component" value="Unassembled WGS sequence"/>
</dbReference>
<dbReference type="SUPFAM" id="SSF51556">
    <property type="entry name" value="Metallo-dependent hydrolases"/>
    <property type="match status" value="2"/>
</dbReference>
<feature type="compositionally biased region" description="Low complexity" evidence="5">
    <location>
        <begin position="347"/>
        <end position="362"/>
    </location>
</feature>
<evidence type="ECO:0000256" key="5">
    <source>
        <dbReference type="SAM" id="MobiDB-lite"/>
    </source>
</evidence>
<dbReference type="OrthoDB" id="9998343at2759"/>
<dbReference type="PANTHER" id="PTHR10819">
    <property type="entry name" value="PHOSPHOTRIESTERASE-RELATED"/>
    <property type="match status" value="1"/>
</dbReference>
<dbReference type="Pfam" id="PF18716">
    <property type="entry name" value="VATC"/>
    <property type="match status" value="1"/>
</dbReference>
<keyword evidence="2" id="KW-0479">Metal-binding</keyword>
<dbReference type="InterPro" id="IPR041540">
    <property type="entry name" value="VATC"/>
</dbReference>
<dbReference type="GO" id="GO:0016787">
    <property type="term" value="F:hydrolase activity"/>
    <property type="evidence" value="ECO:0007669"/>
    <property type="project" value="UniProtKB-KW"/>
</dbReference>
<keyword evidence="3" id="KW-0378">Hydrolase</keyword>
<dbReference type="InterPro" id="IPR001559">
    <property type="entry name" value="Phosphotriesterase"/>
</dbReference>
<protein>
    <recommendedName>
        <fullName evidence="6">Vms1-associating treble clef domain-containing protein</fullName>
    </recommendedName>
</protein>
<accession>A0A835ZDS4</accession>
<comment type="cofactor">
    <cofactor evidence="1">
        <name>a divalent metal cation</name>
        <dbReference type="ChEBI" id="CHEBI:60240"/>
    </cofactor>
</comment>
<dbReference type="GO" id="GO:0008270">
    <property type="term" value="F:zinc ion binding"/>
    <property type="evidence" value="ECO:0007669"/>
    <property type="project" value="InterPro"/>
</dbReference>
<dbReference type="AlphaFoldDB" id="A0A835ZDS4"/>
<dbReference type="EMBL" id="JAFCMP010000022">
    <property type="protein sequence ID" value="KAG5191218.1"/>
    <property type="molecule type" value="Genomic_DNA"/>
</dbReference>
<evidence type="ECO:0000256" key="2">
    <source>
        <dbReference type="ARBA" id="ARBA00022723"/>
    </source>
</evidence>
<comment type="caution">
    <text evidence="4">Lacks conserved residue(s) required for the propagation of feature annotation.</text>
</comment>
<sequence length="489" mass="49369">MIPTVLGAVEASSITGAVLCREHLLRDASQGLQDDGDFSLDRLWQIKCDPTASRTNMRLVSVSEAVQEVQAFKDAGGTLIIDTTLRRHRRDAAGLAEISRRTGVAVVAAASCADAYPEEAALGQSYEDAAAADIQYQLLHGVAAALSGGSSTAGSGGEKIQCGVAVVELAGGGDIDAQQRLELERSQWDGAPAAPPYALAAAEVAQLRAAARAQCACAAACAGARPPLLVLVPPFAFAPAARAVLDVLRAVHADVVTATVLCGATAAAARADALRPLLSAGATLCFDAFGRAACDGGADAGPVLPGDAADAALVAALLSDAARGSSGNGGTGQDGAASGPSSAHGRSNIVNGHSGSSSSILGHGSGGSGGGSGGVLLSQGVTQRLHLLRGGGCGYAHVQRSAAPRLRRAGAADAAIAGATRGRALSLLDWFTPPPAVARRREFASCSWCAGAFERIEGEYYSKFAFVYCKVACLRAHRDAGFPVQEPPP</sequence>
<name>A0A835ZDS4_9STRA</name>
<organism evidence="7 8">
    <name type="scientific">Tribonema minus</name>
    <dbReference type="NCBI Taxonomy" id="303371"/>
    <lineage>
        <taxon>Eukaryota</taxon>
        <taxon>Sar</taxon>
        <taxon>Stramenopiles</taxon>
        <taxon>Ochrophyta</taxon>
        <taxon>PX clade</taxon>
        <taxon>Xanthophyceae</taxon>
        <taxon>Tribonematales</taxon>
        <taxon>Tribonemataceae</taxon>
        <taxon>Tribonema</taxon>
    </lineage>
</organism>
<dbReference type="InterPro" id="IPR032466">
    <property type="entry name" value="Metal_Hydrolase"/>
</dbReference>
<evidence type="ECO:0000256" key="3">
    <source>
        <dbReference type="ARBA" id="ARBA00022801"/>
    </source>
</evidence>
<evidence type="ECO:0000256" key="1">
    <source>
        <dbReference type="ARBA" id="ARBA00001968"/>
    </source>
</evidence>